<evidence type="ECO:0000313" key="2">
    <source>
        <dbReference type="Proteomes" id="UP000276133"/>
    </source>
</evidence>
<sequence>MLNKQEWNLSYSPCLIYVTKVFCFWKSNSKFKSITFWENVSHAQIARCQTYHRRLVQLGSDGAWQRQQTRQLVELGVLFFSSSASSYCGD</sequence>
<dbReference type="Proteomes" id="UP000276133">
    <property type="component" value="Unassembled WGS sequence"/>
</dbReference>
<dbReference type="AlphaFoldDB" id="A0A3M7R7Z1"/>
<proteinExistence type="predicted"/>
<accession>A0A3M7R7Z1</accession>
<evidence type="ECO:0000313" key="1">
    <source>
        <dbReference type="EMBL" id="RNA19569.1"/>
    </source>
</evidence>
<keyword evidence="2" id="KW-1185">Reference proteome</keyword>
<protein>
    <submittedName>
        <fullName evidence="1">Uncharacterized protein</fullName>
    </submittedName>
</protein>
<reference evidence="1 2" key="1">
    <citation type="journal article" date="2018" name="Sci. Rep.">
        <title>Genomic signatures of local adaptation to the degree of environmental predictability in rotifers.</title>
        <authorList>
            <person name="Franch-Gras L."/>
            <person name="Hahn C."/>
            <person name="Garcia-Roger E.M."/>
            <person name="Carmona M.J."/>
            <person name="Serra M."/>
            <person name="Gomez A."/>
        </authorList>
    </citation>
    <scope>NUCLEOTIDE SEQUENCE [LARGE SCALE GENOMIC DNA]</scope>
    <source>
        <strain evidence="1">HYR1</strain>
    </source>
</reference>
<comment type="caution">
    <text evidence="1">The sequence shown here is derived from an EMBL/GenBank/DDBJ whole genome shotgun (WGS) entry which is preliminary data.</text>
</comment>
<name>A0A3M7R7Z1_BRAPC</name>
<organism evidence="1 2">
    <name type="scientific">Brachionus plicatilis</name>
    <name type="common">Marine rotifer</name>
    <name type="synonym">Brachionus muelleri</name>
    <dbReference type="NCBI Taxonomy" id="10195"/>
    <lineage>
        <taxon>Eukaryota</taxon>
        <taxon>Metazoa</taxon>
        <taxon>Spiralia</taxon>
        <taxon>Gnathifera</taxon>
        <taxon>Rotifera</taxon>
        <taxon>Eurotatoria</taxon>
        <taxon>Monogononta</taxon>
        <taxon>Pseudotrocha</taxon>
        <taxon>Ploima</taxon>
        <taxon>Brachionidae</taxon>
        <taxon>Brachionus</taxon>
    </lineage>
</organism>
<gene>
    <name evidence="1" type="ORF">BpHYR1_044770</name>
</gene>
<dbReference type="EMBL" id="REGN01004020">
    <property type="protein sequence ID" value="RNA19569.1"/>
    <property type="molecule type" value="Genomic_DNA"/>
</dbReference>